<reference evidence="3 4" key="1">
    <citation type="journal article" date="2018" name="Mol. Biol. Evol.">
        <title>Broad Genomic Sampling Reveals a Smut Pathogenic Ancestry of the Fungal Clade Ustilaginomycotina.</title>
        <authorList>
            <person name="Kijpornyongpan T."/>
            <person name="Mondo S.J."/>
            <person name="Barry K."/>
            <person name="Sandor L."/>
            <person name="Lee J."/>
            <person name="Lipzen A."/>
            <person name="Pangilinan J."/>
            <person name="LaButti K."/>
            <person name="Hainaut M."/>
            <person name="Henrissat B."/>
            <person name="Grigoriev I.V."/>
            <person name="Spatafora J.W."/>
            <person name="Aime M.C."/>
        </authorList>
    </citation>
    <scope>NUCLEOTIDE SEQUENCE [LARGE SCALE GENOMIC DNA]</scope>
    <source>
        <strain evidence="3 4">MCA 3645</strain>
    </source>
</reference>
<dbReference type="STRING" id="1882483.A0A317Y037"/>
<feature type="domain" description="Conserved oligomeric Golgi complex subunit 3 N-terminal" evidence="2">
    <location>
        <begin position="171"/>
        <end position="311"/>
    </location>
</feature>
<organism evidence="3 4">
    <name type="scientific">Testicularia cyperi</name>
    <dbReference type="NCBI Taxonomy" id="1882483"/>
    <lineage>
        <taxon>Eukaryota</taxon>
        <taxon>Fungi</taxon>
        <taxon>Dikarya</taxon>
        <taxon>Basidiomycota</taxon>
        <taxon>Ustilaginomycotina</taxon>
        <taxon>Ustilaginomycetes</taxon>
        <taxon>Ustilaginales</taxon>
        <taxon>Anthracoideaceae</taxon>
        <taxon>Testicularia</taxon>
    </lineage>
</organism>
<feature type="region of interest" description="Disordered" evidence="1">
    <location>
        <begin position="54"/>
        <end position="133"/>
    </location>
</feature>
<dbReference type="GO" id="GO:0005801">
    <property type="term" value="C:cis-Golgi network"/>
    <property type="evidence" value="ECO:0007669"/>
    <property type="project" value="InterPro"/>
</dbReference>
<dbReference type="GO" id="GO:0016020">
    <property type="term" value="C:membrane"/>
    <property type="evidence" value="ECO:0007669"/>
    <property type="project" value="InterPro"/>
</dbReference>
<evidence type="ECO:0000256" key="1">
    <source>
        <dbReference type="SAM" id="MobiDB-lite"/>
    </source>
</evidence>
<dbReference type="AlphaFoldDB" id="A0A317Y037"/>
<dbReference type="EMBL" id="KZ819188">
    <property type="protein sequence ID" value="PWZ03560.1"/>
    <property type="molecule type" value="Genomic_DNA"/>
</dbReference>
<protein>
    <recommendedName>
        <fullName evidence="2">Conserved oligomeric Golgi complex subunit 3 N-terminal domain-containing protein</fullName>
    </recommendedName>
</protein>
<dbReference type="InterPro" id="IPR007265">
    <property type="entry name" value="COG_su3"/>
</dbReference>
<dbReference type="OrthoDB" id="296793at2759"/>
<dbReference type="Pfam" id="PF04136">
    <property type="entry name" value="COG3_N"/>
    <property type="match status" value="1"/>
</dbReference>
<evidence type="ECO:0000259" key="2">
    <source>
        <dbReference type="Pfam" id="PF04136"/>
    </source>
</evidence>
<dbReference type="GO" id="GO:0006886">
    <property type="term" value="P:intracellular protein transport"/>
    <property type="evidence" value="ECO:0007669"/>
    <property type="project" value="InterPro"/>
</dbReference>
<dbReference type="InParanoid" id="A0A317Y037"/>
<name>A0A317Y037_9BASI</name>
<feature type="compositionally biased region" description="Low complexity" evidence="1">
    <location>
        <begin position="111"/>
        <end position="133"/>
    </location>
</feature>
<feature type="compositionally biased region" description="Polar residues" evidence="1">
    <location>
        <begin position="55"/>
        <end position="69"/>
    </location>
</feature>
<dbReference type="GO" id="GO:0017119">
    <property type="term" value="C:Golgi transport complex"/>
    <property type="evidence" value="ECO:0007669"/>
    <property type="project" value="TreeGrafter"/>
</dbReference>
<evidence type="ECO:0000313" key="4">
    <source>
        <dbReference type="Proteomes" id="UP000246740"/>
    </source>
</evidence>
<dbReference type="PANTHER" id="PTHR13302:SF8">
    <property type="entry name" value="CONSERVED OLIGOMERIC GOLGI COMPLEX SUBUNIT 3"/>
    <property type="match status" value="1"/>
</dbReference>
<dbReference type="Proteomes" id="UP000246740">
    <property type="component" value="Unassembled WGS sequence"/>
</dbReference>
<dbReference type="GO" id="GO:0006891">
    <property type="term" value="P:intra-Golgi vesicle-mediated transport"/>
    <property type="evidence" value="ECO:0007669"/>
    <property type="project" value="TreeGrafter"/>
</dbReference>
<sequence length="315" mass="34128">MASTANMGSYLPSMTSSVARPLQLDQWSNTRAPLTTTQRASVNRLAEWLHKNTPEYKQQSQRQPASTHSDVADANASTSAAAAGPASSVINGSTDKHRKSASTAADATSPQSQQQQQQQQQQRGSTSPASLVSLPSSAVPLSSAQDFLAWYTSLADSVTSSTQTSHAQALARISDTTALAESLLAQLESCQVNVSELRAGTAFVQDSSRGLREEAQALLDSQLHLDKLSDEITSRLSFFTLLPYATSILSSPDNNIVYTQQFHDLRDQLEAALLFLQQDPAYDYKDAALYRMRYAQCVTRAETLAKMAVQSTSSR</sequence>
<dbReference type="InterPro" id="IPR048320">
    <property type="entry name" value="COG3_N"/>
</dbReference>
<proteinExistence type="predicted"/>
<accession>A0A317Y037</accession>
<gene>
    <name evidence="3" type="ORF">BCV70DRAFT_19559</name>
</gene>
<feature type="compositionally biased region" description="Polar residues" evidence="1">
    <location>
        <begin position="101"/>
        <end position="110"/>
    </location>
</feature>
<feature type="compositionally biased region" description="Low complexity" evidence="1">
    <location>
        <begin position="72"/>
        <end position="88"/>
    </location>
</feature>
<dbReference type="PANTHER" id="PTHR13302">
    <property type="entry name" value="CONSERVED OLIGOMERIC GOLGI COMPLEX COMPONENT 3"/>
    <property type="match status" value="1"/>
</dbReference>
<keyword evidence="4" id="KW-1185">Reference proteome</keyword>
<dbReference type="GO" id="GO:0007030">
    <property type="term" value="P:Golgi organization"/>
    <property type="evidence" value="ECO:0007669"/>
    <property type="project" value="TreeGrafter"/>
</dbReference>
<evidence type="ECO:0000313" key="3">
    <source>
        <dbReference type="EMBL" id="PWZ03560.1"/>
    </source>
</evidence>